<dbReference type="OrthoDB" id="5084095at2759"/>
<evidence type="ECO:0000313" key="3">
    <source>
        <dbReference type="Proteomes" id="UP000253153"/>
    </source>
</evidence>
<accession>A0A366RRE5</accession>
<dbReference type="Proteomes" id="UP000253153">
    <property type="component" value="Unassembled WGS sequence"/>
</dbReference>
<proteinExistence type="predicted"/>
<sequence>MSNKNENSASGISAQGDNLELNQQFKKLSINPHDAKFEQTAQDPDTVDVMPKEAKPDKGKEIAKAGPSDAQVSTPNIPEPQSRPGYSCQVIDYNPSMGWQPDADMFDPLPENYYEQATRPLPQVPEDSIGQNLASALENLNLHRISQEERVYIAQLFMKKPYADIKFELEKVGIVYDDLTSEDLCEIITIMTEAD</sequence>
<keyword evidence="3" id="KW-1185">Reference proteome</keyword>
<feature type="compositionally biased region" description="Basic and acidic residues" evidence="1">
    <location>
        <begin position="50"/>
        <end position="63"/>
    </location>
</feature>
<name>A0A366RRE5_9HYPO</name>
<reference evidence="2 3" key="1">
    <citation type="submission" date="2018-06" db="EMBL/GenBank/DDBJ databases">
        <title>Fusarium incarnatum-equiseti species complex species 28.</title>
        <authorList>
            <person name="Gardiner D.M."/>
        </authorList>
    </citation>
    <scope>NUCLEOTIDE SEQUENCE [LARGE SCALE GENOMIC DNA]</scope>
    <source>
        <strain evidence="2 3">FIESC_28</strain>
    </source>
</reference>
<comment type="caution">
    <text evidence="2">The sequence shown here is derived from an EMBL/GenBank/DDBJ whole genome shotgun (WGS) entry which is preliminary data.</text>
</comment>
<dbReference type="RefSeq" id="XP_031015964.1">
    <property type="nucleotide sequence ID" value="XM_031159962.1"/>
</dbReference>
<evidence type="ECO:0000256" key="1">
    <source>
        <dbReference type="SAM" id="MobiDB-lite"/>
    </source>
</evidence>
<dbReference type="EMBL" id="QKXC01000119">
    <property type="protein sequence ID" value="RBR18895.1"/>
    <property type="molecule type" value="Genomic_DNA"/>
</dbReference>
<protein>
    <submittedName>
        <fullName evidence="2">Uncharacterized protein</fullName>
    </submittedName>
</protein>
<feature type="compositionally biased region" description="Polar residues" evidence="1">
    <location>
        <begin position="1"/>
        <end position="26"/>
    </location>
</feature>
<gene>
    <name evidence="2" type="ORF">FIESC28_05817</name>
</gene>
<organism evidence="2 3">
    <name type="scientific">Fusarium coffeatum</name>
    <dbReference type="NCBI Taxonomy" id="231269"/>
    <lineage>
        <taxon>Eukaryota</taxon>
        <taxon>Fungi</taxon>
        <taxon>Dikarya</taxon>
        <taxon>Ascomycota</taxon>
        <taxon>Pezizomycotina</taxon>
        <taxon>Sordariomycetes</taxon>
        <taxon>Hypocreomycetidae</taxon>
        <taxon>Hypocreales</taxon>
        <taxon>Nectriaceae</taxon>
        <taxon>Fusarium</taxon>
        <taxon>Fusarium incarnatum-equiseti species complex</taxon>
    </lineage>
</organism>
<feature type="region of interest" description="Disordered" evidence="1">
    <location>
        <begin position="1"/>
        <end position="85"/>
    </location>
</feature>
<evidence type="ECO:0000313" key="2">
    <source>
        <dbReference type="EMBL" id="RBR18895.1"/>
    </source>
</evidence>
<dbReference type="GeneID" id="41995258"/>
<dbReference type="AlphaFoldDB" id="A0A366RRE5"/>